<sequence length="127" mass="14857">MLKKLKWIFKDKTDEFGEVLKNKARLVAQGFKKEEGIEFEESFAPVARIEAIRIFLENSTNKNITIYQMDVKTDFLNGELNEETEYQLAGILTIPFPRERFNFLIKKLGMKCMSPEMLKSPAEEEEE</sequence>
<dbReference type="Pfam" id="PF07727">
    <property type="entry name" value="RVT_2"/>
    <property type="match status" value="1"/>
</dbReference>
<feature type="domain" description="Reverse transcriptase Ty1/copia-type" evidence="1">
    <location>
        <begin position="5"/>
        <end position="83"/>
    </location>
</feature>
<protein>
    <submittedName>
        <fullName evidence="2">Retrovirus-related Pol polyprotein from transposon TNT 1-94</fullName>
    </submittedName>
</protein>
<dbReference type="AlphaFoldDB" id="A0A6L2JK37"/>
<comment type="caution">
    <text evidence="2">The sequence shown here is derived from an EMBL/GenBank/DDBJ whole genome shotgun (WGS) entry which is preliminary data.</text>
</comment>
<dbReference type="InterPro" id="IPR013103">
    <property type="entry name" value="RVT_2"/>
</dbReference>
<dbReference type="EMBL" id="BKCJ010000760">
    <property type="protein sequence ID" value="GEU36024.1"/>
    <property type="molecule type" value="Genomic_DNA"/>
</dbReference>
<evidence type="ECO:0000313" key="2">
    <source>
        <dbReference type="EMBL" id="GEU36024.1"/>
    </source>
</evidence>
<evidence type="ECO:0000259" key="1">
    <source>
        <dbReference type="Pfam" id="PF07727"/>
    </source>
</evidence>
<reference evidence="2" key="1">
    <citation type="journal article" date="2019" name="Sci. Rep.">
        <title>Draft genome of Tanacetum cinerariifolium, the natural source of mosquito coil.</title>
        <authorList>
            <person name="Yamashiro T."/>
            <person name="Shiraishi A."/>
            <person name="Satake H."/>
            <person name="Nakayama K."/>
        </authorList>
    </citation>
    <scope>NUCLEOTIDE SEQUENCE</scope>
</reference>
<accession>A0A6L2JK37</accession>
<gene>
    <name evidence="2" type="ORF">Tci_008002</name>
</gene>
<organism evidence="2">
    <name type="scientific">Tanacetum cinerariifolium</name>
    <name type="common">Dalmatian daisy</name>
    <name type="synonym">Chrysanthemum cinerariifolium</name>
    <dbReference type="NCBI Taxonomy" id="118510"/>
    <lineage>
        <taxon>Eukaryota</taxon>
        <taxon>Viridiplantae</taxon>
        <taxon>Streptophyta</taxon>
        <taxon>Embryophyta</taxon>
        <taxon>Tracheophyta</taxon>
        <taxon>Spermatophyta</taxon>
        <taxon>Magnoliopsida</taxon>
        <taxon>eudicotyledons</taxon>
        <taxon>Gunneridae</taxon>
        <taxon>Pentapetalae</taxon>
        <taxon>asterids</taxon>
        <taxon>campanulids</taxon>
        <taxon>Asterales</taxon>
        <taxon>Asteraceae</taxon>
        <taxon>Asteroideae</taxon>
        <taxon>Anthemideae</taxon>
        <taxon>Anthemidinae</taxon>
        <taxon>Tanacetum</taxon>
    </lineage>
</organism>
<proteinExistence type="predicted"/>
<name>A0A6L2JK37_TANCI</name>